<evidence type="ECO:0008006" key="4">
    <source>
        <dbReference type="Google" id="ProtNLM"/>
    </source>
</evidence>
<name>A0A0W0ZUX5_9GAMM</name>
<dbReference type="OrthoDB" id="5653995at2"/>
<comment type="caution">
    <text evidence="2">The sequence shown here is derived from an EMBL/GenBank/DDBJ whole genome shotgun (WGS) entry which is preliminary data.</text>
</comment>
<proteinExistence type="predicted"/>
<protein>
    <recommendedName>
        <fullName evidence="4">Transmembrane protein</fullName>
    </recommendedName>
</protein>
<dbReference type="Proteomes" id="UP000054693">
    <property type="component" value="Unassembled WGS sequence"/>
</dbReference>
<organism evidence="2 3">
    <name type="scientific">Legionella tucsonensis</name>
    <dbReference type="NCBI Taxonomy" id="40335"/>
    <lineage>
        <taxon>Bacteria</taxon>
        <taxon>Pseudomonadati</taxon>
        <taxon>Pseudomonadota</taxon>
        <taxon>Gammaproteobacteria</taxon>
        <taxon>Legionellales</taxon>
        <taxon>Legionellaceae</taxon>
        <taxon>Legionella</taxon>
    </lineage>
</organism>
<keyword evidence="1" id="KW-1133">Transmembrane helix</keyword>
<keyword evidence="3" id="KW-1185">Reference proteome</keyword>
<accession>A0A0W0ZUX5</accession>
<feature type="transmembrane region" description="Helical" evidence="1">
    <location>
        <begin position="73"/>
        <end position="91"/>
    </location>
</feature>
<dbReference type="EMBL" id="LNZA01000001">
    <property type="protein sequence ID" value="KTD72898.1"/>
    <property type="molecule type" value="Genomic_DNA"/>
</dbReference>
<gene>
    <name evidence="2" type="ORF">Ltuc_0745</name>
</gene>
<evidence type="ECO:0000313" key="2">
    <source>
        <dbReference type="EMBL" id="KTD72898.1"/>
    </source>
</evidence>
<dbReference type="PATRIC" id="fig|40335.7.peg.783"/>
<dbReference type="AlphaFoldDB" id="A0A0W0ZUX5"/>
<keyword evidence="1" id="KW-0472">Membrane</keyword>
<dbReference type="RefSeq" id="WP_058519987.1">
    <property type="nucleotide sequence ID" value="NZ_CAAAIP010000001.1"/>
</dbReference>
<evidence type="ECO:0000313" key="3">
    <source>
        <dbReference type="Proteomes" id="UP000054693"/>
    </source>
</evidence>
<dbReference type="STRING" id="40335.Ltuc_0745"/>
<sequence>MTMKLFFIFFAILLALLPYTMSNENIVSNPVKAAAAGPKNKCLQKAPITQSIRCSFNQAYVIPTELSLSKTHSLMGLLFFSLYILSLCSGFKTRIYKPPRSFSNS</sequence>
<keyword evidence="1" id="KW-0812">Transmembrane</keyword>
<reference evidence="2 3" key="1">
    <citation type="submission" date="2015-11" db="EMBL/GenBank/DDBJ databases">
        <title>Genomic analysis of 38 Legionella species identifies large and diverse effector repertoires.</title>
        <authorList>
            <person name="Burstein D."/>
            <person name="Amaro F."/>
            <person name="Zusman T."/>
            <person name="Lifshitz Z."/>
            <person name="Cohen O."/>
            <person name="Gilbert J.A."/>
            <person name="Pupko T."/>
            <person name="Shuman H.A."/>
            <person name="Segal G."/>
        </authorList>
    </citation>
    <scope>NUCLEOTIDE SEQUENCE [LARGE SCALE GENOMIC DNA]</scope>
    <source>
        <strain evidence="2 3">ATCC 49180</strain>
    </source>
</reference>
<evidence type="ECO:0000256" key="1">
    <source>
        <dbReference type="SAM" id="Phobius"/>
    </source>
</evidence>